<organism evidence="2 3">
    <name type="scientific">Emericella nidulans (strain FGSC A4 / ATCC 38163 / CBS 112.46 / NRRL 194 / M139)</name>
    <name type="common">Aspergillus nidulans</name>
    <dbReference type="NCBI Taxonomy" id="227321"/>
    <lineage>
        <taxon>Eukaryota</taxon>
        <taxon>Fungi</taxon>
        <taxon>Dikarya</taxon>
        <taxon>Ascomycota</taxon>
        <taxon>Pezizomycotina</taxon>
        <taxon>Eurotiomycetes</taxon>
        <taxon>Eurotiomycetidae</taxon>
        <taxon>Eurotiales</taxon>
        <taxon>Aspergillaceae</taxon>
        <taxon>Aspergillus</taxon>
        <taxon>Aspergillus subgen. Nidulantes</taxon>
    </lineage>
</organism>
<sequence length="126" mass="14190">MCLFIGAAFAMLSHFGRLRWLASYSRHLVFECASSALRALVLSCSVGHPARTSSQISCSVNLWWFPEMLAARKSLMGLMSRCPRAWGIKQTAGISGLGEHQEWGSRHNNEQNFRFSRSQLQKEAEN</sequence>
<feature type="signal peptide" evidence="1">
    <location>
        <begin position="1"/>
        <end position="18"/>
    </location>
</feature>
<dbReference type="GeneID" id="2873665"/>
<dbReference type="RefSeq" id="XP_661846.1">
    <property type="nucleotide sequence ID" value="XM_656754.1"/>
</dbReference>
<dbReference type="KEGG" id="ani:ANIA_04242"/>
<accession>C8V437</accession>
<dbReference type="Proteomes" id="UP000000560">
    <property type="component" value="Chromosome II"/>
</dbReference>
<dbReference type="InParanoid" id="Q5B5D8"/>
<dbReference type="AlphaFoldDB" id="Q5B5D8"/>
<gene>
    <name evidence="2" type="ORF">ANIA_04242</name>
</gene>
<proteinExistence type="predicted"/>
<reference evidence="3" key="2">
    <citation type="journal article" date="2009" name="Fungal Genet. Biol.">
        <title>The 2008 update of the Aspergillus nidulans genome annotation: a community effort.</title>
        <authorList>
            <person name="Wortman J.R."/>
            <person name="Gilsenan J.M."/>
            <person name="Joardar V."/>
            <person name="Deegan J."/>
            <person name="Clutterbuck J."/>
            <person name="Andersen M.R."/>
            <person name="Archer D."/>
            <person name="Bencina M."/>
            <person name="Braus G."/>
            <person name="Coutinho P."/>
            <person name="von Dohren H."/>
            <person name="Doonan J."/>
            <person name="Driessen A.J."/>
            <person name="Durek P."/>
            <person name="Espeso E."/>
            <person name="Fekete E."/>
            <person name="Flipphi M."/>
            <person name="Estrada C.G."/>
            <person name="Geysens S."/>
            <person name="Goldman G."/>
            <person name="de Groot P.W."/>
            <person name="Hansen K."/>
            <person name="Harris S.D."/>
            <person name="Heinekamp T."/>
            <person name="Helmstaedt K."/>
            <person name="Henrissat B."/>
            <person name="Hofmann G."/>
            <person name="Homan T."/>
            <person name="Horio T."/>
            <person name="Horiuchi H."/>
            <person name="James S."/>
            <person name="Jones M."/>
            <person name="Karaffa L."/>
            <person name="Karanyi Z."/>
            <person name="Kato M."/>
            <person name="Keller N."/>
            <person name="Kelly D.E."/>
            <person name="Kiel J.A."/>
            <person name="Kim J.M."/>
            <person name="van der Klei I.J."/>
            <person name="Klis F.M."/>
            <person name="Kovalchuk A."/>
            <person name="Krasevec N."/>
            <person name="Kubicek C.P."/>
            <person name="Liu B."/>
            <person name="Maccabe A."/>
            <person name="Meyer V."/>
            <person name="Mirabito P."/>
            <person name="Miskei M."/>
            <person name="Mos M."/>
            <person name="Mullins J."/>
            <person name="Nelson D.R."/>
            <person name="Nielsen J."/>
            <person name="Oakley B.R."/>
            <person name="Osmani S.A."/>
            <person name="Pakula T."/>
            <person name="Paszewski A."/>
            <person name="Paulsen I."/>
            <person name="Pilsyk S."/>
            <person name="Pocsi I."/>
            <person name="Punt P.J."/>
            <person name="Ram A.F."/>
            <person name="Ren Q."/>
            <person name="Robellet X."/>
            <person name="Robson G."/>
            <person name="Seiboth B."/>
            <person name="van Solingen P."/>
            <person name="Specht T."/>
            <person name="Sun J."/>
            <person name="Taheri-Talesh N."/>
            <person name="Takeshita N."/>
            <person name="Ussery D."/>
            <person name="vanKuyk P.A."/>
            <person name="Visser H."/>
            <person name="van de Vondervoort P.J."/>
            <person name="de Vries R.P."/>
            <person name="Walton J."/>
            <person name="Xiang X."/>
            <person name="Xiong Y."/>
            <person name="Zeng A.P."/>
            <person name="Brandt B.W."/>
            <person name="Cornell M.J."/>
            <person name="van den Hondel C.A."/>
            <person name="Visser J."/>
            <person name="Oliver S.G."/>
            <person name="Turner G."/>
        </authorList>
    </citation>
    <scope>GENOME REANNOTATION</scope>
    <source>
        <strain evidence="3">FGSC A4 / ATCC 38163 / CBS 112.46 / NRRL 194 / M139</strain>
    </source>
</reference>
<keyword evidence="3" id="KW-1185">Reference proteome</keyword>
<dbReference type="HOGENOM" id="CLU_1981585_0_0_1"/>
<dbReference type="EMBL" id="BN001302">
    <property type="protein sequence ID" value="CBF74408.1"/>
    <property type="molecule type" value="Genomic_DNA"/>
</dbReference>
<name>Q5B5D8_EMENI</name>
<evidence type="ECO:0000313" key="2">
    <source>
        <dbReference type="EMBL" id="CBF74408.1"/>
    </source>
</evidence>
<protein>
    <recommendedName>
        <fullName evidence="4">Secreted protein</fullName>
    </recommendedName>
</protein>
<keyword evidence="1" id="KW-0732">Signal</keyword>
<accession>Q5B5D8</accession>
<evidence type="ECO:0000256" key="1">
    <source>
        <dbReference type="SAM" id="SignalP"/>
    </source>
</evidence>
<evidence type="ECO:0000313" key="3">
    <source>
        <dbReference type="Proteomes" id="UP000000560"/>
    </source>
</evidence>
<feature type="chain" id="PRO_5010277651" description="Secreted protein" evidence="1">
    <location>
        <begin position="19"/>
        <end position="126"/>
    </location>
</feature>
<evidence type="ECO:0008006" key="4">
    <source>
        <dbReference type="Google" id="ProtNLM"/>
    </source>
</evidence>
<reference evidence="3" key="1">
    <citation type="journal article" date="2005" name="Nature">
        <title>Sequencing of Aspergillus nidulans and comparative analysis with A. fumigatus and A. oryzae.</title>
        <authorList>
            <person name="Galagan J.E."/>
            <person name="Calvo S.E."/>
            <person name="Cuomo C."/>
            <person name="Ma L.J."/>
            <person name="Wortman J.R."/>
            <person name="Batzoglou S."/>
            <person name="Lee S.I."/>
            <person name="Basturkmen M."/>
            <person name="Spevak C.C."/>
            <person name="Clutterbuck J."/>
            <person name="Kapitonov V."/>
            <person name="Jurka J."/>
            <person name="Scazzocchio C."/>
            <person name="Farman M."/>
            <person name="Butler J."/>
            <person name="Purcell S."/>
            <person name="Harris S."/>
            <person name="Braus G.H."/>
            <person name="Draht O."/>
            <person name="Busch S."/>
            <person name="D'Enfert C."/>
            <person name="Bouchier C."/>
            <person name="Goldman G.H."/>
            <person name="Bell-Pedersen D."/>
            <person name="Griffiths-Jones S."/>
            <person name="Doonan J.H."/>
            <person name="Yu J."/>
            <person name="Vienken K."/>
            <person name="Pain A."/>
            <person name="Freitag M."/>
            <person name="Selker E.U."/>
            <person name="Archer D.B."/>
            <person name="Penalva M.A."/>
            <person name="Oakley B.R."/>
            <person name="Momany M."/>
            <person name="Tanaka T."/>
            <person name="Kumagai T."/>
            <person name="Asai K."/>
            <person name="Machida M."/>
            <person name="Nierman W.C."/>
            <person name="Denning D.W."/>
            <person name="Caddick M."/>
            <person name="Hynes M."/>
            <person name="Paoletti M."/>
            <person name="Fischer R."/>
            <person name="Miller B."/>
            <person name="Dyer P."/>
            <person name="Sachs M.S."/>
            <person name="Osmani S.A."/>
            <person name="Birren B.W."/>
        </authorList>
    </citation>
    <scope>NUCLEOTIDE SEQUENCE [LARGE SCALE GENOMIC DNA]</scope>
    <source>
        <strain evidence="3">FGSC A4 / ATCC 38163 / CBS 112.46 / NRRL 194 / M139</strain>
    </source>
</reference>